<reference evidence="1" key="2">
    <citation type="submission" date="2020-09" db="EMBL/GenBank/DDBJ databases">
        <authorList>
            <person name="Sun Q."/>
            <person name="Ohkuma M."/>
        </authorList>
    </citation>
    <scope>NUCLEOTIDE SEQUENCE</scope>
    <source>
        <strain evidence="1">JCM 4784</strain>
    </source>
</reference>
<dbReference type="InterPro" id="IPR019587">
    <property type="entry name" value="Polyketide_cyclase/dehydratase"/>
</dbReference>
<evidence type="ECO:0000313" key="1">
    <source>
        <dbReference type="EMBL" id="GHE83018.1"/>
    </source>
</evidence>
<proteinExistence type="predicted"/>
<dbReference type="SUPFAM" id="SSF55961">
    <property type="entry name" value="Bet v1-like"/>
    <property type="match status" value="1"/>
</dbReference>
<organism evidence="1 2">
    <name type="scientific">Streptomyces longispororuber</name>
    <dbReference type="NCBI Taxonomy" id="68230"/>
    <lineage>
        <taxon>Bacteria</taxon>
        <taxon>Bacillati</taxon>
        <taxon>Actinomycetota</taxon>
        <taxon>Actinomycetes</taxon>
        <taxon>Kitasatosporales</taxon>
        <taxon>Streptomycetaceae</taxon>
        <taxon>Streptomyces</taxon>
    </lineage>
</organism>
<sequence>MGPLPGALPPFLPASAPSLDGRARLKVAVLVRRPEGVWGLRTMPRRLKPVELEFLATAPVRHVFAREVAAPPETVFQALAVDVAQWPAWFTSVTRARPTRGGTGRVVHLQGGVRFEETILAAHAPERYAYRVDVTNAPGVRALAEEWHLAPAGSGTRVRWTFAIEPRRLARPLFRLGGRGLRRTFEAAVGNLDRRLSGTKA</sequence>
<dbReference type="InterPro" id="IPR023393">
    <property type="entry name" value="START-like_dom_sf"/>
</dbReference>
<gene>
    <name evidence="1" type="ORF">GCM10018785_58780</name>
</gene>
<dbReference type="Gene3D" id="3.30.530.20">
    <property type="match status" value="1"/>
</dbReference>
<dbReference type="Pfam" id="PF10604">
    <property type="entry name" value="Polyketide_cyc2"/>
    <property type="match status" value="1"/>
</dbReference>
<dbReference type="Proteomes" id="UP000608024">
    <property type="component" value="Unassembled WGS sequence"/>
</dbReference>
<protein>
    <submittedName>
        <fullName evidence="1">Polyketide cyclase</fullName>
    </submittedName>
</protein>
<name>A0A919A191_9ACTN</name>
<comment type="caution">
    <text evidence="1">The sequence shown here is derived from an EMBL/GenBank/DDBJ whole genome shotgun (WGS) entry which is preliminary data.</text>
</comment>
<dbReference type="CDD" id="cd07821">
    <property type="entry name" value="PYR_PYL_RCAR_like"/>
    <property type="match status" value="1"/>
</dbReference>
<evidence type="ECO:0000313" key="2">
    <source>
        <dbReference type="Proteomes" id="UP000608024"/>
    </source>
</evidence>
<accession>A0A919A191</accession>
<reference evidence="1" key="1">
    <citation type="journal article" date="2014" name="Int. J. Syst. Evol. Microbiol.">
        <title>Complete genome sequence of Corynebacterium casei LMG S-19264T (=DSM 44701T), isolated from a smear-ripened cheese.</title>
        <authorList>
            <consortium name="US DOE Joint Genome Institute (JGI-PGF)"/>
            <person name="Walter F."/>
            <person name="Albersmeier A."/>
            <person name="Kalinowski J."/>
            <person name="Ruckert C."/>
        </authorList>
    </citation>
    <scope>NUCLEOTIDE SEQUENCE</scope>
    <source>
        <strain evidence="1">JCM 4784</strain>
    </source>
</reference>
<dbReference type="AlphaFoldDB" id="A0A919A191"/>
<dbReference type="EMBL" id="BNBT01000126">
    <property type="protein sequence ID" value="GHE83018.1"/>
    <property type="molecule type" value="Genomic_DNA"/>
</dbReference>
<keyword evidence="2" id="KW-1185">Reference proteome</keyword>